<proteinExistence type="predicted"/>
<gene>
    <name evidence="1" type="ORF">AVEN_76980_1</name>
</gene>
<dbReference type="Proteomes" id="UP000499080">
    <property type="component" value="Unassembled WGS sequence"/>
</dbReference>
<reference evidence="1 2" key="1">
    <citation type="journal article" date="2019" name="Sci. Rep.">
        <title>Orb-weaving spider Araneus ventricosus genome elucidates the spidroin gene catalogue.</title>
        <authorList>
            <person name="Kono N."/>
            <person name="Nakamura H."/>
            <person name="Ohtoshi R."/>
            <person name="Moran D.A.P."/>
            <person name="Shinohara A."/>
            <person name="Yoshida Y."/>
            <person name="Fujiwara M."/>
            <person name="Mori M."/>
            <person name="Tomita M."/>
            <person name="Arakawa K."/>
        </authorList>
    </citation>
    <scope>NUCLEOTIDE SEQUENCE [LARGE SCALE GENOMIC DNA]</scope>
</reference>
<name>A0A4Y2MD71_ARAVE</name>
<comment type="caution">
    <text evidence="1">The sequence shown here is derived from an EMBL/GenBank/DDBJ whole genome shotgun (WGS) entry which is preliminary data.</text>
</comment>
<evidence type="ECO:0000313" key="2">
    <source>
        <dbReference type="Proteomes" id="UP000499080"/>
    </source>
</evidence>
<evidence type="ECO:0000313" key="1">
    <source>
        <dbReference type="EMBL" id="GBN24360.1"/>
    </source>
</evidence>
<protein>
    <submittedName>
        <fullName evidence="1">Uncharacterized protein</fullName>
    </submittedName>
</protein>
<keyword evidence="2" id="KW-1185">Reference proteome</keyword>
<dbReference type="AlphaFoldDB" id="A0A4Y2MD71"/>
<organism evidence="1 2">
    <name type="scientific">Araneus ventricosus</name>
    <name type="common">Orbweaver spider</name>
    <name type="synonym">Epeira ventricosa</name>
    <dbReference type="NCBI Taxonomy" id="182803"/>
    <lineage>
        <taxon>Eukaryota</taxon>
        <taxon>Metazoa</taxon>
        <taxon>Ecdysozoa</taxon>
        <taxon>Arthropoda</taxon>
        <taxon>Chelicerata</taxon>
        <taxon>Arachnida</taxon>
        <taxon>Araneae</taxon>
        <taxon>Araneomorphae</taxon>
        <taxon>Entelegynae</taxon>
        <taxon>Araneoidea</taxon>
        <taxon>Araneidae</taxon>
        <taxon>Araneus</taxon>
    </lineage>
</organism>
<sequence length="101" mass="11830">MRKAYPSVVQRECRRSGRLIRKKTHRESVQPTYFSLFCFRSFSVPSKLGILLHKFHPNLNLPKSIPVLRKVLWTSKCPPLCVDESSAELLELPLLKNQWPR</sequence>
<accession>A0A4Y2MD71</accession>
<dbReference type="EMBL" id="BGPR01007107">
    <property type="protein sequence ID" value="GBN24360.1"/>
    <property type="molecule type" value="Genomic_DNA"/>
</dbReference>